<dbReference type="InterPro" id="IPR002401">
    <property type="entry name" value="Cyt_P450_E_grp-I"/>
</dbReference>
<evidence type="ECO:0000256" key="2">
    <source>
        <dbReference type="SAM" id="Phobius"/>
    </source>
</evidence>
<evidence type="ECO:0000313" key="4">
    <source>
        <dbReference type="Proteomes" id="UP001152592"/>
    </source>
</evidence>
<dbReference type="InterPro" id="IPR001128">
    <property type="entry name" value="Cyt_P450"/>
</dbReference>
<comment type="cofactor">
    <cofactor evidence="1">
        <name>heme</name>
        <dbReference type="ChEBI" id="CHEBI:30413"/>
    </cofactor>
</comment>
<dbReference type="SUPFAM" id="SSF48264">
    <property type="entry name" value="Cytochrome P450"/>
    <property type="match status" value="1"/>
</dbReference>
<dbReference type="FunFam" id="1.10.630.10:FF:000129">
    <property type="entry name" value="Benzoate 4-monooxygenase cytochrome P450"/>
    <property type="match status" value="1"/>
</dbReference>
<sequence length="563" mass="62302">MAFSNNFVEGLERALSADLVSLGVSVLGLGVLSHVSIFRTLPVEEYLLGLLGLSLVAVLTICLAYLFVTGLAVLQVLTRVTLIVFSFNVGLASSIGIYRLFFHRLHRFPGPILSKLSRFYDAYLAGKSIQYNIEIGKLHHAYGDFIRTGPREICIVRKSAVPLIFGPNSKCRKSTYYAQASTESQNCSVHHTRDIDDHRKRRKAWDRGFSIKALATYEPRVKVKADQLALHLNKNLGQPIDASAWAMFLSFDIMGAVGFGKEFNNLGTGIEHPAIKGVHDHMGILGVLGHVPWFLNLASRIPGAASGYSSFFKWCGDEIERKQKDWSADETPQDVVSWLLKAYVEKDVSAAPSEAALHEDSRVVIVAGSETTATTLASVLYYLVKNPAVLAKLQRQLDAAMPAGVDDWSYEKVKSVSYLDDIIQETLRLRPAVMTGGYRVTPAEGIMVDEVHIPGDVNVFVPVQLIQTDGRYYTNAKEFVPERWGEKKDMCADGAPFFPFVLGPYSCPGKNLAMMSLRISLSTLVQSFNVQLAPGESGEAFEKHTLDTFTTTLPSLQLQFQRR</sequence>
<comment type="caution">
    <text evidence="3">The sequence shown here is derived from an EMBL/GenBank/DDBJ whole genome shotgun (WGS) entry which is preliminary data.</text>
</comment>
<dbReference type="InterPro" id="IPR036396">
    <property type="entry name" value="Cyt_P450_sf"/>
</dbReference>
<dbReference type="CDD" id="cd11061">
    <property type="entry name" value="CYP67-like"/>
    <property type="match status" value="1"/>
</dbReference>
<dbReference type="PANTHER" id="PTHR24305:SF78">
    <property type="entry name" value="P450, PUTATIVE (EUROFUNG)-RELATED"/>
    <property type="match status" value="1"/>
</dbReference>
<protein>
    <recommendedName>
        <fullName evidence="5">Cytochrome P450</fullName>
    </recommendedName>
</protein>
<evidence type="ECO:0008006" key="5">
    <source>
        <dbReference type="Google" id="ProtNLM"/>
    </source>
</evidence>
<gene>
    <name evidence="3" type="ORF">PSALAMII_LOCUS3822</name>
</gene>
<keyword evidence="1" id="KW-0408">Iron</keyword>
<dbReference type="EMBL" id="CAJVPD010000177">
    <property type="protein sequence ID" value="CAG8362849.1"/>
    <property type="molecule type" value="Genomic_DNA"/>
</dbReference>
<dbReference type="OrthoDB" id="6692864at2759"/>
<feature type="transmembrane region" description="Helical" evidence="2">
    <location>
        <begin position="50"/>
        <end position="74"/>
    </location>
</feature>
<reference evidence="3" key="1">
    <citation type="submission" date="2021-07" db="EMBL/GenBank/DDBJ databases">
        <authorList>
            <person name="Branca A.L. A."/>
        </authorList>
    </citation>
    <scope>NUCLEOTIDE SEQUENCE</scope>
</reference>
<accession>A0A9W4IUF9</accession>
<keyword evidence="2" id="KW-1133">Transmembrane helix</keyword>
<feature type="transmembrane region" description="Helical" evidence="2">
    <location>
        <begin position="20"/>
        <end position="38"/>
    </location>
</feature>
<dbReference type="PRINTS" id="PR00463">
    <property type="entry name" value="EP450I"/>
</dbReference>
<evidence type="ECO:0000313" key="3">
    <source>
        <dbReference type="EMBL" id="CAG8362849.1"/>
    </source>
</evidence>
<proteinExistence type="predicted"/>
<dbReference type="GO" id="GO:0016705">
    <property type="term" value="F:oxidoreductase activity, acting on paired donors, with incorporation or reduction of molecular oxygen"/>
    <property type="evidence" value="ECO:0007669"/>
    <property type="project" value="InterPro"/>
</dbReference>
<feature type="transmembrane region" description="Helical" evidence="2">
    <location>
        <begin position="80"/>
        <end position="101"/>
    </location>
</feature>
<dbReference type="GO" id="GO:0004497">
    <property type="term" value="F:monooxygenase activity"/>
    <property type="evidence" value="ECO:0007669"/>
    <property type="project" value="InterPro"/>
</dbReference>
<evidence type="ECO:0000256" key="1">
    <source>
        <dbReference type="PIRSR" id="PIRSR602401-1"/>
    </source>
</evidence>
<name>A0A9W4IUF9_9EURO</name>
<dbReference type="PANTHER" id="PTHR24305">
    <property type="entry name" value="CYTOCHROME P450"/>
    <property type="match status" value="1"/>
</dbReference>
<feature type="binding site" description="axial binding residue" evidence="1">
    <location>
        <position position="507"/>
    </location>
    <ligand>
        <name>heme</name>
        <dbReference type="ChEBI" id="CHEBI:30413"/>
    </ligand>
    <ligandPart>
        <name>Fe</name>
        <dbReference type="ChEBI" id="CHEBI:18248"/>
    </ligandPart>
</feature>
<dbReference type="AlphaFoldDB" id="A0A9W4IUF9"/>
<dbReference type="GO" id="GO:0005506">
    <property type="term" value="F:iron ion binding"/>
    <property type="evidence" value="ECO:0007669"/>
    <property type="project" value="InterPro"/>
</dbReference>
<keyword evidence="1" id="KW-0479">Metal-binding</keyword>
<dbReference type="PRINTS" id="PR00385">
    <property type="entry name" value="P450"/>
</dbReference>
<dbReference type="GO" id="GO:0020037">
    <property type="term" value="F:heme binding"/>
    <property type="evidence" value="ECO:0007669"/>
    <property type="project" value="InterPro"/>
</dbReference>
<dbReference type="Pfam" id="PF00067">
    <property type="entry name" value="p450"/>
    <property type="match status" value="1"/>
</dbReference>
<keyword evidence="2" id="KW-0472">Membrane</keyword>
<dbReference type="GO" id="GO:0043386">
    <property type="term" value="P:mycotoxin biosynthetic process"/>
    <property type="evidence" value="ECO:0007669"/>
    <property type="project" value="UniProtKB-ARBA"/>
</dbReference>
<keyword evidence="2" id="KW-0812">Transmembrane</keyword>
<dbReference type="Proteomes" id="UP001152592">
    <property type="component" value="Unassembled WGS sequence"/>
</dbReference>
<organism evidence="3 4">
    <name type="scientific">Penicillium salamii</name>
    <dbReference type="NCBI Taxonomy" id="1612424"/>
    <lineage>
        <taxon>Eukaryota</taxon>
        <taxon>Fungi</taxon>
        <taxon>Dikarya</taxon>
        <taxon>Ascomycota</taxon>
        <taxon>Pezizomycotina</taxon>
        <taxon>Eurotiomycetes</taxon>
        <taxon>Eurotiomycetidae</taxon>
        <taxon>Eurotiales</taxon>
        <taxon>Aspergillaceae</taxon>
        <taxon>Penicillium</taxon>
    </lineage>
</organism>
<dbReference type="Gene3D" id="1.10.630.10">
    <property type="entry name" value="Cytochrome P450"/>
    <property type="match status" value="1"/>
</dbReference>
<keyword evidence="1" id="KW-0349">Heme</keyword>
<dbReference type="InterPro" id="IPR050121">
    <property type="entry name" value="Cytochrome_P450_monoxygenase"/>
</dbReference>